<dbReference type="InParanoid" id="C1EID4"/>
<proteinExistence type="predicted"/>
<protein>
    <submittedName>
        <fullName evidence="2">Uncharacterized protein</fullName>
    </submittedName>
</protein>
<name>C1EID4_MICCC</name>
<feature type="compositionally biased region" description="Basic residues" evidence="1">
    <location>
        <begin position="236"/>
        <end position="245"/>
    </location>
</feature>
<evidence type="ECO:0000256" key="1">
    <source>
        <dbReference type="SAM" id="MobiDB-lite"/>
    </source>
</evidence>
<accession>C1EID4</accession>
<reference evidence="2 3" key="1">
    <citation type="journal article" date="2009" name="Science">
        <title>Green evolution and dynamic adaptations revealed by genomes of the marine picoeukaryotes Micromonas.</title>
        <authorList>
            <person name="Worden A.Z."/>
            <person name="Lee J.H."/>
            <person name="Mock T."/>
            <person name="Rouze P."/>
            <person name="Simmons M.P."/>
            <person name="Aerts A.L."/>
            <person name="Allen A.E."/>
            <person name="Cuvelier M.L."/>
            <person name="Derelle E."/>
            <person name="Everett M.V."/>
            <person name="Foulon E."/>
            <person name="Grimwood J."/>
            <person name="Gundlach H."/>
            <person name="Henrissat B."/>
            <person name="Napoli C."/>
            <person name="McDonald S.M."/>
            <person name="Parker M.S."/>
            <person name="Rombauts S."/>
            <person name="Salamov A."/>
            <person name="Von Dassow P."/>
            <person name="Badger J.H."/>
            <person name="Coutinho P.M."/>
            <person name="Demir E."/>
            <person name="Dubchak I."/>
            <person name="Gentemann C."/>
            <person name="Eikrem W."/>
            <person name="Gready J.E."/>
            <person name="John U."/>
            <person name="Lanier W."/>
            <person name="Lindquist E.A."/>
            <person name="Lucas S."/>
            <person name="Mayer K.F."/>
            <person name="Moreau H."/>
            <person name="Not F."/>
            <person name="Otillar R."/>
            <person name="Panaud O."/>
            <person name="Pangilinan J."/>
            <person name="Paulsen I."/>
            <person name="Piegu B."/>
            <person name="Poliakov A."/>
            <person name="Robbens S."/>
            <person name="Schmutz J."/>
            <person name="Toulza E."/>
            <person name="Wyss T."/>
            <person name="Zelensky A."/>
            <person name="Zhou K."/>
            <person name="Armbrust E.V."/>
            <person name="Bhattacharya D."/>
            <person name="Goodenough U.W."/>
            <person name="Van de Peer Y."/>
            <person name="Grigoriev I.V."/>
        </authorList>
    </citation>
    <scope>NUCLEOTIDE SEQUENCE [LARGE SCALE GENOMIC DNA]</scope>
    <source>
        <strain evidence="3">RCC299 / NOUM17</strain>
    </source>
</reference>
<dbReference type="EMBL" id="CP001333">
    <property type="protein sequence ID" value="ACO67661.1"/>
    <property type="molecule type" value="Genomic_DNA"/>
</dbReference>
<dbReference type="AlphaFoldDB" id="C1EID4"/>
<dbReference type="KEGG" id="mis:MICPUN_50798"/>
<keyword evidence="3" id="KW-1185">Reference proteome</keyword>
<organism evidence="2 3">
    <name type="scientific">Micromonas commoda (strain RCC299 / NOUM17 / CCMP2709)</name>
    <name type="common">Picoplanktonic green alga</name>
    <dbReference type="NCBI Taxonomy" id="296587"/>
    <lineage>
        <taxon>Eukaryota</taxon>
        <taxon>Viridiplantae</taxon>
        <taxon>Chlorophyta</taxon>
        <taxon>Mamiellophyceae</taxon>
        <taxon>Mamiellales</taxon>
        <taxon>Mamiellaceae</taxon>
        <taxon>Micromonas</taxon>
    </lineage>
</organism>
<dbReference type="Proteomes" id="UP000002009">
    <property type="component" value="Chromosome 15"/>
</dbReference>
<feature type="region of interest" description="Disordered" evidence="1">
    <location>
        <begin position="200"/>
        <end position="344"/>
    </location>
</feature>
<evidence type="ECO:0000313" key="3">
    <source>
        <dbReference type="Proteomes" id="UP000002009"/>
    </source>
</evidence>
<feature type="compositionally biased region" description="Basic and acidic residues" evidence="1">
    <location>
        <begin position="219"/>
        <end position="235"/>
    </location>
</feature>
<dbReference type="RefSeq" id="XP_002506403.1">
    <property type="nucleotide sequence ID" value="XM_002506357.1"/>
</dbReference>
<evidence type="ECO:0000313" key="2">
    <source>
        <dbReference type="EMBL" id="ACO67661.1"/>
    </source>
</evidence>
<sequence>MPTDSPSTPSQGRREVAMGLIRLVRELTDFPIHKHAAHVIRKVSHHPVTGVWRAEGWKTGEQHRFRLQIRRVLGTNVDINRLFERLQPARWTGDDIADAFWTFFLRNVYGATAFPDVVDVKRELLVKKTTLTQHAGARSASATGARGKNTEPYVLSDVFFHRRGLSRDAFVRALEACVKHPDTTFPGWLAAAGWDDVTTGPRDPAEYLLPEDPPPSKEPSSKEPSLKETGDEKIVRHVGRGKKRGRGDEATHAGEVSETDGASGATDATRVSARVARRGKIKTVDKNGRRSLGSLADDDDDDADDARSAPGRRARPDDAPTVTSDGTRNGAGKGTRTAADEDGQSRRRLVVAAASLAAATQLGDVESVAAALKTLVTHASPTTALAAFDAATDVGDRYFASLAADVFAEYNRDLMADDGDLTCTESVFDDDASVFDEGDVMTSRVRTLEAPPVEDAGIERLCSIPEDAETDLLGDLLAASPRY</sequence>
<dbReference type="GeneID" id="8249335"/>
<gene>
    <name evidence="2" type="ORF">MICPUN_50798</name>
</gene>